<dbReference type="RefSeq" id="WP_188663608.1">
    <property type="nucleotide sequence ID" value="NZ_BMHV01000009.1"/>
</dbReference>
<reference evidence="9" key="1">
    <citation type="journal article" date="2014" name="Int. J. Syst. Evol. Microbiol.">
        <title>Complete genome sequence of Corynebacterium casei LMG S-19264T (=DSM 44701T), isolated from a smear-ripened cheese.</title>
        <authorList>
            <consortium name="US DOE Joint Genome Institute (JGI-PGF)"/>
            <person name="Walter F."/>
            <person name="Albersmeier A."/>
            <person name="Kalinowski J."/>
            <person name="Ruckert C."/>
        </authorList>
    </citation>
    <scope>NUCLEOTIDE SEQUENCE</scope>
    <source>
        <strain evidence="9">CGMCC 1.15254</strain>
    </source>
</reference>
<dbReference type="InterPro" id="IPR029751">
    <property type="entry name" value="Ribosomal_L25_dom"/>
</dbReference>
<dbReference type="EMBL" id="BMHV01000009">
    <property type="protein sequence ID" value="GGF62708.1"/>
    <property type="molecule type" value="Genomic_DNA"/>
</dbReference>
<keyword evidence="3 5" id="KW-0689">Ribosomal protein</keyword>
<evidence type="ECO:0000313" key="9">
    <source>
        <dbReference type="EMBL" id="GGF62708.1"/>
    </source>
</evidence>
<keyword evidence="10" id="KW-1185">Reference proteome</keyword>
<comment type="subunit">
    <text evidence="5">Part of the 50S ribosomal subunit; part of the 5S rRNA/L5/L18/L25 subcomplex. Contacts the 5S rRNA. Binds to the 5S rRNA independently of L5 and L18.</text>
</comment>
<dbReference type="HAMAP" id="MF_01334">
    <property type="entry name" value="Ribosomal_bL25_CTC"/>
    <property type="match status" value="1"/>
</dbReference>
<dbReference type="InterPro" id="IPR020057">
    <property type="entry name" value="Ribosomal_bL25_b-dom"/>
</dbReference>
<evidence type="ECO:0000256" key="4">
    <source>
        <dbReference type="ARBA" id="ARBA00023274"/>
    </source>
</evidence>
<comment type="similarity">
    <text evidence="5">Belongs to the bacterial ribosomal protein bL25 family. CTC subfamily.</text>
</comment>
<evidence type="ECO:0000256" key="1">
    <source>
        <dbReference type="ARBA" id="ARBA00022730"/>
    </source>
</evidence>
<evidence type="ECO:0000256" key="6">
    <source>
        <dbReference type="SAM" id="MobiDB-lite"/>
    </source>
</evidence>
<dbReference type="Gene3D" id="2.40.240.10">
    <property type="entry name" value="Ribosomal Protein L25, Chain P"/>
    <property type="match status" value="1"/>
</dbReference>
<accession>A0A917BY82</accession>
<dbReference type="Pfam" id="PF01386">
    <property type="entry name" value="Ribosomal_L25p"/>
    <property type="match status" value="1"/>
</dbReference>
<dbReference type="Gene3D" id="2.170.120.20">
    <property type="entry name" value="Ribosomal protein L25, beta domain"/>
    <property type="match status" value="1"/>
</dbReference>
<keyword evidence="4 5" id="KW-0687">Ribonucleoprotein</keyword>
<evidence type="ECO:0000256" key="3">
    <source>
        <dbReference type="ARBA" id="ARBA00022980"/>
    </source>
</evidence>
<organism evidence="9 10">
    <name type="scientific">Terasakiella brassicae</name>
    <dbReference type="NCBI Taxonomy" id="1634917"/>
    <lineage>
        <taxon>Bacteria</taxon>
        <taxon>Pseudomonadati</taxon>
        <taxon>Pseudomonadota</taxon>
        <taxon>Alphaproteobacteria</taxon>
        <taxon>Rhodospirillales</taxon>
        <taxon>Terasakiellaceae</taxon>
        <taxon>Terasakiella</taxon>
    </lineage>
</organism>
<dbReference type="NCBIfam" id="NF004128">
    <property type="entry name" value="PRK05618.1-2"/>
    <property type="match status" value="1"/>
</dbReference>
<dbReference type="NCBIfam" id="NF004612">
    <property type="entry name" value="PRK05943.1"/>
    <property type="match status" value="1"/>
</dbReference>
<comment type="function">
    <text evidence="5">This is one of the proteins that binds to the 5S RNA in the ribosome where it forms part of the central protuberance.</text>
</comment>
<feature type="domain" description="Large ribosomal subunit protein bL25 L25" evidence="7">
    <location>
        <begin position="5"/>
        <end position="93"/>
    </location>
</feature>
<evidence type="ECO:0000256" key="2">
    <source>
        <dbReference type="ARBA" id="ARBA00022884"/>
    </source>
</evidence>
<protein>
    <recommendedName>
        <fullName evidence="5">Large ribosomal subunit protein bL25</fullName>
    </recommendedName>
    <alternativeName>
        <fullName evidence="5">General stress protein CTC</fullName>
    </alternativeName>
</protein>
<name>A0A917BY82_9PROT</name>
<feature type="domain" description="Large ribosomal subunit protein bL25 beta" evidence="8">
    <location>
        <begin position="102"/>
        <end position="186"/>
    </location>
</feature>
<dbReference type="InterPro" id="IPR020930">
    <property type="entry name" value="Ribosomal_uL5_bac-type"/>
</dbReference>
<dbReference type="GO" id="GO:0003735">
    <property type="term" value="F:structural constituent of ribosome"/>
    <property type="evidence" value="ECO:0007669"/>
    <property type="project" value="InterPro"/>
</dbReference>
<dbReference type="SUPFAM" id="SSF50715">
    <property type="entry name" value="Ribosomal protein L25-like"/>
    <property type="match status" value="1"/>
</dbReference>
<dbReference type="InterPro" id="IPR020056">
    <property type="entry name" value="Rbsml_bL25/Gln-tRNA_synth_N"/>
</dbReference>
<reference evidence="9" key="2">
    <citation type="submission" date="2020-09" db="EMBL/GenBank/DDBJ databases">
        <authorList>
            <person name="Sun Q."/>
            <person name="Zhou Y."/>
        </authorList>
    </citation>
    <scope>NUCLEOTIDE SEQUENCE</scope>
    <source>
        <strain evidence="9">CGMCC 1.15254</strain>
    </source>
</reference>
<feature type="region of interest" description="Disordered" evidence="6">
    <location>
        <begin position="187"/>
        <end position="206"/>
    </location>
</feature>
<gene>
    <name evidence="5 9" type="primary">rplY</name>
    <name evidence="5" type="synonym">ctc</name>
    <name evidence="9" type="ORF">GCM10011332_15760</name>
</gene>
<evidence type="ECO:0000256" key="5">
    <source>
        <dbReference type="HAMAP-Rule" id="MF_01334"/>
    </source>
</evidence>
<dbReference type="PANTHER" id="PTHR33284">
    <property type="entry name" value="RIBOSOMAL PROTEIN L25/GLN-TRNA SYNTHETASE, ANTI-CODON-BINDING DOMAIN-CONTAINING PROTEIN"/>
    <property type="match status" value="1"/>
</dbReference>
<feature type="compositionally biased region" description="Acidic residues" evidence="6">
    <location>
        <begin position="195"/>
        <end position="206"/>
    </location>
</feature>
<dbReference type="Proteomes" id="UP000632498">
    <property type="component" value="Unassembled WGS sequence"/>
</dbReference>
<dbReference type="GO" id="GO:0008097">
    <property type="term" value="F:5S rRNA binding"/>
    <property type="evidence" value="ECO:0007669"/>
    <property type="project" value="InterPro"/>
</dbReference>
<dbReference type="GO" id="GO:0006412">
    <property type="term" value="P:translation"/>
    <property type="evidence" value="ECO:0007669"/>
    <property type="project" value="UniProtKB-UniRule"/>
</dbReference>
<dbReference type="InterPro" id="IPR037121">
    <property type="entry name" value="Ribosomal_bL25_C"/>
</dbReference>
<dbReference type="InterPro" id="IPR011035">
    <property type="entry name" value="Ribosomal_bL25/Gln-tRNA_synth"/>
</dbReference>
<dbReference type="Pfam" id="PF14693">
    <property type="entry name" value="Ribosomal_TL5_C"/>
    <property type="match status" value="1"/>
</dbReference>
<dbReference type="GO" id="GO:0022625">
    <property type="term" value="C:cytosolic large ribosomal subunit"/>
    <property type="evidence" value="ECO:0007669"/>
    <property type="project" value="TreeGrafter"/>
</dbReference>
<evidence type="ECO:0000313" key="10">
    <source>
        <dbReference type="Proteomes" id="UP000632498"/>
    </source>
</evidence>
<evidence type="ECO:0000259" key="7">
    <source>
        <dbReference type="Pfam" id="PF01386"/>
    </source>
</evidence>
<dbReference type="NCBIfam" id="TIGR00731">
    <property type="entry name" value="bL25_bact_ctc"/>
    <property type="match status" value="1"/>
</dbReference>
<sequence length="206" mass="22124">MSYVLNAQKRETAGKGAARAIRREGLVPAVIYGDKKDPVSISLSPKELWLQLHTGQTFFASTGEIQIGKTKETVICRDVQFHPVTDAPMHADFLRLAKDASIVVAIPVTFVNEEKSDGIKRGGVLNVVRHEIECEVPANAIPESIEVDLTGTSVGDSIHISAVTLPKGVEPTITDRDFTICSIAAPSSGEKAAVESEDESEEEAEA</sequence>
<proteinExistence type="inferred from homology"/>
<dbReference type="PANTHER" id="PTHR33284:SF1">
    <property type="entry name" value="RIBOSOMAL PROTEIN L25_GLN-TRNA SYNTHETASE, ANTI-CODON-BINDING DOMAIN-CONTAINING PROTEIN"/>
    <property type="match status" value="1"/>
</dbReference>
<comment type="caution">
    <text evidence="9">The sequence shown here is derived from an EMBL/GenBank/DDBJ whole genome shotgun (WGS) entry which is preliminary data.</text>
</comment>
<evidence type="ECO:0000259" key="8">
    <source>
        <dbReference type="Pfam" id="PF14693"/>
    </source>
</evidence>
<keyword evidence="1 5" id="KW-0699">rRNA-binding</keyword>
<dbReference type="CDD" id="cd00495">
    <property type="entry name" value="Ribosomal_L25_TL5_CTC"/>
    <property type="match status" value="1"/>
</dbReference>
<keyword evidence="2 5" id="KW-0694">RNA-binding</keyword>
<dbReference type="InterPro" id="IPR001021">
    <property type="entry name" value="Ribosomal_bL25_long"/>
</dbReference>
<dbReference type="AlphaFoldDB" id="A0A917BY82"/>